<proteinExistence type="predicted"/>
<reference evidence="1" key="1">
    <citation type="journal article" date="2021" name="Proc. Natl. Acad. Sci. U.S.A.">
        <title>A Catalog of Tens of Thousands of Viruses from Human Metagenomes Reveals Hidden Associations with Chronic Diseases.</title>
        <authorList>
            <person name="Tisza M.J."/>
            <person name="Buck C.B."/>
        </authorList>
    </citation>
    <scope>NUCLEOTIDE SEQUENCE</scope>
    <source>
        <strain evidence="1">Ctvbt38</strain>
    </source>
</reference>
<organism evidence="1">
    <name type="scientific">Siphoviridae sp. ctvbt38</name>
    <dbReference type="NCBI Taxonomy" id="2825722"/>
    <lineage>
        <taxon>Viruses</taxon>
        <taxon>Duplodnaviria</taxon>
        <taxon>Heunggongvirae</taxon>
        <taxon>Uroviricota</taxon>
        <taxon>Caudoviricetes</taxon>
    </lineage>
</organism>
<protein>
    <submittedName>
        <fullName evidence="1">Uncharacterized protein</fullName>
    </submittedName>
</protein>
<dbReference type="EMBL" id="BK015401">
    <property type="protein sequence ID" value="DAE05041.1"/>
    <property type="molecule type" value="Genomic_DNA"/>
</dbReference>
<name>A0A8S5PF87_9CAUD</name>
<sequence>MFSGVLILLCNERGELNRVQFLNKHTDIEGFQLYTGRCKVKDD</sequence>
<accession>A0A8S5PF87</accession>
<evidence type="ECO:0000313" key="1">
    <source>
        <dbReference type="EMBL" id="DAE05041.1"/>
    </source>
</evidence>